<organism evidence="3 4">
    <name type="scientific">Thermoanaerobacterium thermosaccharolyticum</name>
    <name type="common">Clostridium thermosaccharolyticum</name>
    <dbReference type="NCBI Taxonomy" id="1517"/>
    <lineage>
        <taxon>Bacteria</taxon>
        <taxon>Bacillati</taxon>
        <taxon>Bacillota</taxon>
        <taxon>Clostridia</taxon>
        <taxon>Thermoanaerobacterales</taxon>
        <taxon>Thermoanaerobacteraceae</taxon>
        <taxon>Thermoanaerobacterium</taxon>
    </lineage>
</organism>
<dbReference type="Pfam" id="PF00293">
    <property type="entry name" value="NUDIX"/>
    <property type="match status" value="1"/>
</dbReference>
<keyword evidence="2" id="KW-0378">Hydrolase</keyword>
<dbReference type="CDD" id="cd03424">
    <property type="entry name" value="NUDIX_ADPRase_Nudt5_UGPPase_Nudt14"/>
    <property type="match status" value="1"/>
</dbReference>
<dbReference type="OMA" id="DYQVHPG"/>
<gene>
    <name evidence="3" type="ORF">Thert_03390</name>
</gene>
<name>A0A223I329_THETR</name>
<protein>
    <submittedName>
        <fullName evidence="3">ADP-ribose pyrophosphatase</fullName>
    </submittedName>
</protein>
<sequence>MDLNEPTKNSNTIFSGRIINLRIDDVVLPNGKVAKREIVEHGGGVSILAINKDGKIIMVKQYRKPAEKVLLEIPAGKLNIGEKPDECAKRELMEETGYIAKELKHLFSFYPSPGFSTEVLHLYLANDLEKGTPHTDPDEFLNVYEYSVDEIKEMIENGLIEDAKTLIALLYYIK</sequence>
<evidence type="ECO:0000313" key="4">
    <source>
        <dbReference type="Proteomes" id="UP000214975"/>
    </source>
</evidence>
<dbReference type="Proteomes" id="UP000214975">
    <property type="component" value="Chromosome"/>
</dbReference>
<evidence type="ECO:0000313" key="3">
    <source>
        <dbReference type="EMBL" id="AST59119.1"/>
    </source>
</evidence>
<dbReference type="GO" id="GO:0005829">
    <property type="term" value="C:cytosol"/>
    <property type="evidence" value="ECO:0007669"/>
    <property type="project" value="TreeGrafter"/>
</dbReference>
<comment type="cofactor">
    <cofactor evidence="1">
        <name>Mg(2+)</name>
        <dbReference type="ChEBI" id="CHEBI:18420"/>
    </cofactor>
</comment>
<dbReference type="GO" id="GO:0019693">
    <property type="term" value="P:ribose phosphate metabolic process"/>
    <property type="evidence" value="ECO:0007669"/>
    <property type="project" value="TreeGrafter"/>
</dbReference>
<dbReference type="PANTHER" id="PTHR11839:SF18">
    <property type="entry name" value="NUDIX HYDROLASE DOMAIN-CONTAINING PROTEIN"/>
    <property type="match status" value="1"/>
</dbReference>
<dbReference type="InterPro" id="IPR000086">
    <property type="entry name" value="NUDIX_hydrolase_dom"/>
</dbReference>
<dbReference type="FunFam" id="3.90.79.10:FF:000024">
    <property type="entry name" value="ADP-ribose pyrophosphatase"/>
    <property type="match status" value="1"/>
</dbReference>
<dbReference type="AlphaFoldDB" id="A0A223I329"/>
<dbReference type="SUPFAM" id="SSF55811">
    <property type="entry name" value="Nudix"/>
    <property type="match status" value="1"/>
</dbReference>
<evidence type="ECO:0000256" key="2">
    <source>
        <dbReference type="ARBA" id="ARBA00022801"/>
    </source>
</evidence>
<accession>A0A223I329</accession>
<dbReference type="GO" id="GO:0016787">
    <property type="term" value="F:hydrolase activity"/>
    <property type="evidence" value="ECO:0007669"/>
    <property type="project" value="UniProtKB-KW"/>
</dbReference>
<dbReference type="InterPro" id="IPR020084">
    <property type="entry name" value="NUDIX_hydrolase_CS"/>
</dbReference>
<dbReference type="PROSITE" id="PS00893">
    <property type="entry name" value="NUDIX_BOX"/>
    <property type="match status" value="1"/>
</dbReference>
<dbReference type="PROSITE" id="PS51462">
    <property type="entry name" value="NUDIX"/>
    <property type="match status" value="1"/>
</dbReference>
<reference evidence="3 4" key="1">
    <citation type="submission" date="2016-08" db="EMBL/GenBank/DDBJ databases">
        <title>A novel genetic cassette of butanologenic Thermoanaerobacterium thermosaccharolyticum that directly convert cellulose to butanol.</title>
        <authorList>
            <person name="Li T."/>
            <person name="He J."/>
        </authorList>
    </citation>
    <scope>NUCLEOTIDE SEQUENCE [LARGE SCALE GENOMIC DNA]</scope>
    <source>
        <strain evidence="3 4">TG57</strain>
    </source>
</reference>
<dbReference type="RefSeq" id="WP_013297808.1">
    <property type="nucleotide sequence ID" value="NZ_CP016893.1"/>
</dbReference>
<dbReference type="EMBL" id="CP016893">
    <property type="protein sequence ID" value="AST59119.1"/>
    <property type="molecule type" value="Genomic_DNA"/>
</dbReference>
<dbReference type="GO" id="GO:0006753">
    <property type="term" value="P:nucleoside phosphate metabolic process"/>
    <property type="evidence" value="ECO:0007669"/>
    <property type="project" value="TreeGrafter"/>
</dbReference>
<evidence type="ECO:0000256" key="1">
    <source>
        <dbReference type="ARBA" id="ARBA00001946"/>
    </source>
</evidence>
<dbReference type="InterPro" id="IPR015797">
    <property type="entry name" value="NUDIX_hydrolase-like_dom_sf"/>
</dbReference>
<dbReference type="GeneID" id="93864170"/>
<dbReference type="Gene3D" id="3.90.79.10">
    <property type="entry name" value="Nucleoside Triphosphate Pyrophosphohydrolase"/>
    <property type="match status" value="1"/>
</dbReference>
<dbReference type="PANTHER" id="PTHR11839">
    <property type="entry name" value="UDP/ADP-SUGAR PYROPHOSPHATASE"/>
    <property type="match status" value="1"/>
</dbReference>
<proteinExistence type="predicted"/>